<dbReference type="PIRSF" id="PIRSF029681">
    <property type="entry name" value="PagL"/>
    <property type="match status" value="1"/>
</dbReference>
<protein>
    <recommendedName>
        <fullName evidence="1">Lipid A deacylase</fullName>
        <ecNumber evidence="1">3.1.1.77</ecNumber>
    </recommendedName>
    <alternativeName>
        <fullName evidence="1">LPS 3-O-deacylase</fullName>
    </alternativeName>
    <alternativeName>
        <fullName evidence="1">Outer membrane enzyme</fullName>
    </alternativeName>
</protein>
<feature type="signal peptide" evidence="2">
    <location>
        <begin position="1"/>
        <end position="23"/>
    </location>
</feature>
<keyword evidence="4" id="KW-1185">Reference proteome</keyword>
<dbReference type="Gene3D" id="2.40.160.20">
    <property type="match status" value="1"/>
</dbReference>
<accession>A0ABQ2XZS6</accession>
<comment type="catalytic activity">
    <reaction evidence="1">
        <text>a 3-(acyloxy)acyl derivative of bacterial toxin + H2O = a 3-hydroxyacyl derivative of bacterial toxin + a fatty acid + H(+)</text>
        <dbReference type="Rhea" id="RHEA:12032"/>
        <dbReference type="ChEBI" id="CHEBI:15377"/>
        <dbReference type="ChEBI" id="CHEBI:15378"/>
        <dbReference type="ChEBI" id="CHEBI:28868"/>
        <dbReference type="ChEBI" id="CHEBI:136853"/>
        <dbReference type="ChEBI" id="CHEBI:140675"/>
        <dbReference type="EC" id="3.1.1.77"/>
    </reaction>
</comment>
<name>A0ABQ2XZS6_9BURK</name>
<keyword evidence="1" id="KW-0472">Membrane</keyword>
<comment type="subcellular location">
    <subcellularLocation>
        <location evidence="1">Cell outer membrane</location>
        <topology evidence="1">Multi-pass membrane protein</topology>
    </subcellularLocation>
</comment>
<keyword evidence="1" id="KW-0378">Hydrolase</keyword>
<comment type="similarity">
    <text evidence="1">Belongs to the PagL family.</text>
</comment>
<dbReference type="EMBL" id="BMYU01000006">
    <property type="protein sequence ID" value="GGX45261.1"/>
    <property type="molecule type" value="Genomic_DNA"/>
</dbReference>
<proteinExistence type="inferred from homology"/>
<feature type="chain" id="PRO_5046186516" description="Lipid A deacylase" evidence="2">
    <location>
        <begin position="24"/>
        <end position="179"/>
    </location>
</feature>
<dbReference type="InterPro" id="IPR011250">
    <property type="entry name" value="OMP/PagP_B-barrel"/>
</dbReference>
<dbReference type="Proteomes" id="UP000653343">
    <property type="component" value="Unassembled WGS sequence"/>
</dbReference>
<dbReference type="InterPro" id="IPR018550">
    <property type="entry name" value="Lipid-A_deacylase-rel"/>
</dbReference>
<gene>
    <name evidence="3" type="primary">pagL</name>
    <name evidence="3" type="ORF">GCM10010946_24530</name>
</gene>
<evidence type="ECO:0000256" key="1">
    <source>
        <dbReference type="PIRNR" id="PIRNR029681"/>
    </source>
</evidence>
<organism evidence="3 4">
    <name type="scientific">Undibacterium squillarum</name>
    <dbReference type="NCBI Taxonomy" id="1131567"/>
    <lineage>
        <taxon>Bacteria</taxon>
        <taxon>Pseudomonadati</taxon>
        <taxon>Pseudomonadota</taxon>
        <taxon>Betaproteobacteria</taxon>
        <taxon>Burkholderiales</taxon>
        <taxon>Oxalobacteraceae</taxon>
        <taxon>Undibacterium</taxon>
    </lineage>
</organism>
<comment type="caution">
    <text evidence="3">The sequence shown here is derived from an EMBL/GenBank/DDBJ whole genome shotgun (WGS) entry which is preliminary data.</text>
</comment>
<comment type="function">
    <text evidence="1">Has lipid A 3-O-deacylase activity. Hydrolyzes the ester bond at the 3 position of lipid A, a bioactive component of lipopolysaccharide (LPS), thereby releasing the primary fatty acyl moiety.</text>
</comment>
<dbReference type="Pfam" id="PF09411">
    <property type="entry name" value="PagL"/>
    <property type="match status" value="1"/>
</dbReference>
<dbReference type="SUPFAM" id="SSF56925">
    <property type="entry name" value="OMPA-like"/>
    <property type="match status" value="1"/>
</dbReference>
<keyword evidence="2" id="KW-0732">Signal</keyword>
<keyword evidence="1" id="KW-0998">Cell outer membrane</keyword>
<comment type="subunit">
    <text evidence="1">Homodimer.</text>
</comment>
<dbReference type="EC" id="3.1.1.77" evidence="1"/>
<evidence type="ECO:0000256" key="2">
    <source>
        <dbReference type="SAM" id="SignalP"/>
    </source>
</evidence>
<sequence length="179" mass="19935">MQKRFLQFSLASLLAAASFSSYAVDSFSGEFASGNKSQFVRGGLQWNWDQQWLKSDSSFVGGYWDATLTQWRNNAYNGVNGDTQNITDIGFTPVFRWQQNNRKGLYGEAAVGVHLFSHVYNNNGRRFSTAFQFGDHLGVGYVFNNGLDVGLKVQHFSNGAIKRPNPGANVAVVRVAYPF</sequence>
<reference evidence="4" key="1">
    <citation type="journal article" date="2019" name="Int. J. Syst. Evol. Microbiol.">
        <title>The Global Catalogue of Microorganisms (GCM) 10K type strain sequencing project: providing services to taxonomists for standard genome sequencing and annotation.</title>
        <authorList>
            <consortium name="The Broad Institute Genomics Platform"/>
            <consortium name="The Broad Institute Genome Sequencing Center for Infectious Disease"/>
            <person name="Wu L."/>
            <person name="Ma J."/>
        </authorList>
    </citation>
    <scope>NUCLEOTIDE SEQUENCE [LARGE SCALE GENOMIC DNA]</scope>
    <source>
        <strain evidence="4">KCTC 23917</strain>
    </source>
</reference>
<evidence type="ECO:0000313" key="4">
    <source>
        <dbReference type="Proteomes" id="UP000653343"/>
    </source>
</evidence>
<evidence type="ECO:0000313" key="3">
    <source>
        <dbReference type="EMBL" id="GGX45261.1"/>
    </source>
</evidence>
<dbReference type="RefSeq" id="WP_189357497.1">
    <property type="nucleotide sequence ID" value="NZ_BMYU01000006.1"/>
</dbReference>